<protein>
    <submittedName>
        <fullName evidence="2">SDR family oxidoreductase</fullName>
    </submittedName>
</protein>
<proteinExistence type="inferred from homology"/>
<dbReference type="Gene3D" id="3.40.50.720">
    <property type="entry name" value="NAD(P)-binding Rossmann-like Domain"/>
    <property type="match status" value="1"/>
</dbReference>
<keyword evidence="3" id="KW-1185">Reference proteome</keyword>
<dbReference type="InterPro" id="IPR002347">
    <property type="entry name" value="SDR_fam"/>
</dbReference>
<dbReference type="InterPro" id="IPR050259">
    <property type="entry name" value="SDR"/>
</dbReference>
<dbReference type="Pfam" id="PF13561">
    <property type="entry name" value="adh_short_C2"/>
    <property type="match status" value="1"/>
</dbReference>
<dbReference type="SUPFAM" id="SSF51735">
    <property type="entry name" value="NAD(P)-binding Rossmann-fold domains"/>
    <property type="match status" value="1"/>
</dbReference>
<evidence type="ECO:0000313" key="3">
    <source>
        <dbReference type="Proteomes" id="UP000557772"/>
    </source>
</evidence>
<evidence type="ECO:0000313" key="2">
    <source>
        <dbReference type="EMBL" id="NNG38364.1"/>
    </source>
</evidence>
<dbReference type="AlphaFoldDB" id="A0A849ABU0"/>
<dbReference type="RefSeq" id="WP_171152021.1">
    <property type="nucleotide sequence ID" value="NZ_JABENB010000001.1"/>
</dbReference>
<dbReference type="EMBL" id="JABENB010000001">
    <property type="protein sequence ID" value="NNG38364.1"/>
    <property type="molecule type" value="Genomic_DNA"/>
</dbReference>
<comment type="caution">
    <text evidence="2">The sequence shown here is derived from an EMBL/GenBank/DDBJ whole genome shotgun (WGS) entry which is preliminary data.</text>
</comment>
<dbReference type="PRINTS" id="PR00081">
    <property type="entry name" value="GDHRDH"/>
</dbReference>
<gene>
    <name evidence="2" type="ORF">HJ588_03620</name>
</gene>
<dbReference type="PANTHER" id="PTHR42879">
    <property type="entry name" value="3-OXOACYL-(ACYL-CARRIER-PROTEIN) REDUCTASE"/>
    <property type="match status" value="1"/>
</dbReference>
<dbReference type="Proteomes" id="UP000557772">
    <property type="component" value="Unassembled WGS sequence"/>
</dbReference>
<name>A0A849ABU0_9MICO</name>
<reference evidence="2 3" key="1">
    <citation type="submission" date="2020-05" db="EMBL/GenBank/DDBJ databases">
        <title>Flexivirga sp. ID2601S isolated from air conditioner.</title>
        <authorList>
            <person name="Kim D.H."/>
        </authorList>
    </citation>
    <scope>NUCLEOTIDE SEQUENCE [LARGE SCALE GENOMIC DNA]</scope>
    <source>
        <strain evidence="2 3">ID2601S</strain>
    </source>
</reference>
<dbReference type="PANTHER" id="PTHR42879:SF6">
    <property type="entry name" value="NADPH-DEPENDENT REDUCTASE BACG"/>
    <property type="match status" value="1"/>
</dbReference>
<comment type="similarity">
    <text evidence="1">Belongs to the short-chain dehydrogenases/reductases (SDR) family.</text>
</comment>
<accession>A0A849ABU0</accession>
<sequence>MTAAPRTALVTASTAGIGRAIAQRLITDGVSVTVHGRDPEGAAATASELGAVGAVAADATTSAGLDVLGDWLRAHPVDMLVNALGPFAEHDVESARPEDWLDAYRGNVVGAVELARIALPHMRSEGFGRVIFLGTRATRTPIPTMIDYSAAKAALANATISLARSATAPGVTVNMVSPGVVLTPSLRAMFADRPENAGRTWEDIEPEVTRDYAPNPMGRLGRPEDIAAAVSFLCGTEASYINGVNLPVDGGITGAH</sequence>
<dbReference type="InterPro" id="IPR036291">
    <property type="entry name" value="NAD(P)-bd_dom_sf"/>
</dbReference>
<organism evidence="2 3">
    <name type="scientific">Flexivirga aerilata</name>
    <dbReference type="NCBI Taxonomy" id="1656889"/>
    <lineage>
        <taxon>Bacteria</taxon>
        <taxon>Bacillati</taxon>
        <taxon>Actinomycetota</taxon>
        <taxon>Actinomycetes</taxon>
        <taxon>Micrococcales</taxon>
        <taxon>Dermacoccaceae</taxon>
        <taxon>Flexivirga</taxon>
    </lineage>
</organism>
<evidence type="ECO:0000256" key="1">
    <source>
        <dbReference type="ARBA" id="ARBA00006484"/>
    </source>
</evidence>